<evidence type="ECO:0000313" key="3">
    <source>
        <dbReference type="Ensembl" id="ENSNMLP00000007237.1"/>
    </source>
</evidence>
<protein>
    <recommendedName>
        <fullName evidence="2">C2H2-type domain-containing protein</fullName>
    </recommendedName>
</protein>
<evidence type="ECO:0000259" key="2">
    <source>
        <dbReference type="PROSITE" id="PS00028"/>
    </source>
</evidence>
<dbReference type="SUPFAM" id="SSF57667">
    <property type="entry name" value="beta-beta-alpha zinc fingers"/>
    <property type="match status" value="1"/>
</dbReference>
<reference evidence="3" key="2">
    <citation type="submission" date="2025-09" db="UniProtKB">
        <authorList>
            <consortium name="Ensembl"/>
        </authorList>
    </citation>
    <scope>IDENTIFICATION</scope>
</reference>
<reference evidence="3" key="1">
    <citation type="submission" date="2025-08" db="UniProtKB">
        <authorList>
            <consortium name="Ensembl"/>
        </authorList>
    </citation>
    <scope>IDENTIFICATION</scope>
</reference>
<dbReference type="Proteomes" id="UP000694523">
    <property type="component" value="Unplaced"/>
</dbReference>
<feature type="region of interest" description="Disordered" evidence="1">
    <location>
        <begin position="38"/>
        <end position="94"/>
    </location>
</feature>
<dbReference type="InterPro" id="IPR036236">
    <property type="entry name" value="Znf_C2H2_sf"/>
</dbReference>
<dbReference type="Ensembl" id="ENSNMLT00000008247.1">
    <property type="protein sequence ID" value="ENSNMLP00000007237.1"/>
    <property type="gene ID" value="ENSNMLG00000005216.1"/>
</dbReference>
<dbReference type="PROSITE" id="PS00028">
    <property type="entry name" value="ZINC_FINGER_C2H2_1"/>
    <property type="match status" value="1"/>
</dbReference>
<name>A0A8C6SKK8_9GOBI</name>
<dbReference type="AlphaFoldDB" id="A0A8C6SKK8"/>
<organism evidence="3 4">
    <name type="scientific">Neogobius melanostomus</name>
    <name type="common">round goby</name>
    <dbReference type="NCBI Taxonomy" id="47308"/>
    <lineage>
        <taxon>Eukaryota</taxon>
        <taxon>Metazoa</taxon>
        <taxon>Chordata</taxon>
        <taxon>Craniata</taxon>
        <taxon>Vertebrata</taxon>
        <taxon>Euteleostomi</taxon>
        <taxon>Actinopterygii</taxon>
        <taxon>Neopterygii</taxon>
        <taxon>Teleostei</taxon>
        <taxon>Neoteleostei</taxon>
        <taxon>Acanthomorphata</taxon>
        <taxon>Gobiaria</taxon>
        <taxon>Gobiiformes</taxon>
        <taxon>Gobioidei</taxon>
        <taxon>Gobiidae</taxon>
        <taxon>Benthophilinae</taxon>
        <taxon>Neogobiini</taxon>
        <taxon>Neogobius</taxon>
    </lineage>
</organism>
<evidence type="ECO:0000313" key="4">
    <source>
        <dbReference type="Proteomes" id="UP000694523"/>
    </source>
</evidence>
<feature type="domain" description="C2H2-type" evidence="2">
    <location>
        <begin position="104"/>
        <end position="124"/>
    </location>
</feature>
<keyword evidence="4" id="KW-1185">Reference proteome</keyword>
<dbReference type="InterPro" id="IPR013087">
    <property type="entry name" value="Znf_C2H2_type"/>
</dbReference>
<proteinExistence type="predicted"/>
<evidence type="ECO:0000256" key="1">
    <source>
        <dbReference type="SAM" id="MobiDB-lite"/>
    </source>
</evidence>
<accession>A0A8C6SKK8</accession>
<feature type="compositionally biased region" description="Low complexity" evidence="1">
    <location>
        <begin position="79"/>
        <end position="91"/>
    </location>
</feature>
<sequence>EQSPIVWQSPGNVGLCTTPSSAEVFLKPSGRPPLFLQRQASSGAKATECEEDEGIHEAGSDVSDSASECSDDSGLKMLTPTTEDAPATPTELKATPAELKPHLCIFCDRTFPFKSDYQRHLNRHLVNVYYMDSSKGRSSDAWQSN</sequence>